<dbReference type="Proteomes" id="UP000694395">
    <property type="component" value="Chromosome 14"/>
</dbReference>
<accession>A0A8K9X5N7</accession>
<evidence type="ECO:0008006" key="5">
    <source>
        <dbReference type="Google" id="ProtNLM"/>
    </source>
</evidence>
<feature type="compositionally biased region" description="Pro residues" evidence="2">
    <location>
        <begin position="1"/>
        <end position="10"/>
    </location>
</feature>
<reference evidence="3" key="3">
    <citation type="submission" date="2025-09" db="UniProtKB">
        <authorList>
            <consortium name="Ensembl"/>
        </authorList>
    </citation>
    <scope>IDENTIFICATION</scope>
</reference>
<reference evidence="3" key="2">
    <citation type="submission" date="2025-08" db="UniProtKB">
        <authorList>
            <consortium name="Ensembl"/>
        </authorList>
    </citation>
    <scope>IDENTIFICATION</scope>
</reference>
<feature type="coiled-coil region" evidence="1">
    <location>
        <begin position="309"/>
        <end position="354"/>
    </location>
</feature>
<evidence type="ECO:0000256" key="1">
    <source>
        <dbReference type="SAM" id="Coils"/>
    </source>
</evidence>
<dbReference type="AlphaFoldDB" id="A0A8K9X5N7"/>
<proteinExistence type="predicted"/>
<evidence type="ECO:0000313" key="3">
    <source>
        <dbReference type="Ensembl" id="ENSOMYP00000128258.1"/>
    </source>
</evidence>
<keyword evidence="1" id="KW-0175">Coiled coil</keyword>
<keyword evidence="4" id="KW-1185">Reference proteome</keyword>
<dbReference type="KEGG" id="omy:110488605"/>
<name>A0A8K9X5N7_ONCMY</name>
<reference evidence="3" key="1">
    <citation type="submission" date="2020-07" db="EMBL/GenBank/DDBJ databases">
        <title>A long reads based de novo assembly of the rainbow trout Arlee double haploid line genome.</title>
        <authorList>
            <person name="Gao G."/>
            <person name="Palti Y."/>
        </authorList>
    </citation>
    <scope>NUCLEOTIDE SEQUENCE [LARGE SCALE GENOMIC DNA]</scope>
</reference>
<evidence type="ECO:0000256" key="2">
    <source>
        <dbReference type="SAM" id="MobiDB-lite"/>
    </source>
</evidence>
<feature type="compositionally biased region" description="Basic and acidic residues" evidence="2">
    <location>
        <begin position="32"/>
        <end position="49"/>
    </location>
</feature>
<dbReference type="GeneID" id="110488605"/>
<dbReference type="Ensembl" id="ENSOMYT00000130679.1">
    <property type="protein sequence ID" value="ENSOMYP00000128258.1"/>
    <property type="gene ID" value="ENSOMYG00000050996.1"/>
</dbReference>
<organism evidence="3 4">
    <name type="scientific">Oncorhynchus mykiss</name>
    <name type="common">Rainbow trout</name>
    <name type="synonym">Salmo gairdneri</name>
    <dbReference type="NCBI Taxonomy" id="8022"/>
    <lineage>
        <taxon>Eukaryota</taxon>
        <taxon>Metazoa</taxon>
        <taxon>Chordata</taxon>
        <taxon>Craniata</taxon>
        <taxon>Vertebrata</taxon>
        <taxon>Euteleostomi</taxon>
        <taxon>Actinopterygii</taxon>
        <taxon>Neopterygii</taxon>
        <taxon>Teleostei</taxon>
        <taxon>Protacanthopterygii</taxon>
        <taxon>Salmoniformes</taxon>
        <taxon>Salmonidae</taxon>
        <taxon>Salmoninae</taxon>
        <taxon>Oncorhynchus</taxon>
    </lineage>
</organism>
<dbReference type="GeneTree" id="ENSGT00950000183015"/>
<feature type="region of interest" description="Disordered" evidence="2">
    <location>
        <begin position="1"/>
        <end position="154"/>
    </location>
</feature>
<dbReference type="RefSeq" id="XP_021416554.2">
    <property type="nucleotide sequence ID" value="XM_021560879.2"/>
</dbReference>
<evidence type="ECO:0000313" key="4">
    <source>
        <dbReference type="Proteomes" id="UP000694395"/>
    </source>
</evidence>
<feature type="compositionally biased region" description="Low complexity" evidence="2">
    <location>
        <begin position="70"/>
        <end position="80"/>
    </location>
</feature>
<protein>
    <recommendedName>
        <fullName evidence="5">Rho GTPase-activating protein 24-like</fullName>
    </recommendedName>
</protein>
<gene>
    <name evidence="3" type="primary">LOC110488605</name>
</gene>
<sequence length="414" mass="45227">MELPCLPPETPTTASSCSTDPLYDNCLPHAGRGRDRGFREREKERKRESGGLCSPAVTGILHPSSPPGLAPAAAVVPTLGRGRDGRGGERGAGVQPAHSHCSWGGLGRQGWDMGTNRGERGRERGGGNTGVQEVESVRHQQSPSPSHSDGDTHESALSVYDNLHAVTPTEDATMETNVTFPTPQRFLRIPVPVSVLMEDGGVSGESSSWSSCEILLAGSSASNGPDQYQDLDPEPELDFNQDEPMFQLQPLIQPQPHRPDNFSHLQPLVPPLQASATHPVEPLQPSGPIPVPVPGARVPPPLPLADPSASALRSLLTSLQQQIARQREEYEERIHSLEERNEALQVEVFDLRANLAQQRRWYSVVQAKILESERGRAAADLRNTALQREMEQFFDTFGELNNEAKKTEKIVRSF</sequence>
<dbReference type="OrthoDB" id="8927606at2759"/>